<dbReference type="AlphaFoldDB" id="A0A5R9JCT3"/>
<feature type="domain" description="3-hydroxyisobutyrate dehydrogenase-like NAD-binding" evidence="5">
    <location>
        <begin position="163"/>
        <end position="282"/>
    </location>
</feature>
<feature type="domain" description="6-phosphogluconate dehydrogenase NADP-binding" evidence="4">
    <location>
        <begin position="3"/>
        <end position="160"/>
    </location>
</feature>
<reference evidence="6 7" key="1">
    <citation type="submission" date="2019-05" db="EMBL/GenBank/DDBJ databases">
        <authorList>
            <person name="Pankratov T."/>
            <person name="Grouzdev D."/>
        </authorList>
    </citation>
    <scope>NUCLEOTIDE SEQUENCE [LARGE SCALE GENOMIC DNA]</scope>
    <source>
        <strain evidence="6 7">KEBCLARHB70R</strain>
    </source>
</reference>
<dbReference type="InterPro" id="IPR013328">
    <property type="entry name" value="6PGD_dom2"/>
</dbReference>
<dbReference type="InterPro" id="IPR008927">
    <property type="entry name" value="6-PGluconate_DH-like_C_sf"/>
</dbReference>
<dbReference type="InterPro" id="IPR029154">
    <property type="entry name" value="HIBADH-like_NADP-bd"/>
</dbReference>
<evidence type="ECO:0000256" key="1">
    <source>
        <dbReference type="ARBA" id="ARBA00023002"/>
    </source>
</evidence>
<dbReference type="PANTHER" id="PTHR43060:SF15">
    <property type="entry name" value="3-HYDROXYISOBUTYRATE DEHYDROGENASE-LIKE 1, MITOCHONDRIAL-RELATED"/>
    <property type="match status" value="1"/>
</dbReference>
<dbReference type="InterPro" id="IPR006115">
    <property type="entry name" value="6PGDH_NADP-bd"/>
</dbReference>
<dbReference type="Gene3D" id="1.10.1040.10">
    <property type="entry name" value="N-(1-d-carboxylethyl)-l-norvaline Dehydrogenase, domain 2"/>
    <property type="match status" value="1"/>
</dbReference>
<accession>A0A5R9JCT3</accession>
<feature type="active site" evidence="3">
    <location>
        <position position="169"/>
    </location>
</feature>
<evidence type="ECO:0000256" key="2">
    <source>
        <dbReference type="ARBA" id="ARBA00023027"/>
    </source>
</evidence>
<dbReference type="Gene3D" id="3.40.50.720">
    <property type="entry name" value="NAD(P)-binding Rossmann-like Domain"/>
    <property type="match status" value="1"/>
</dbReference>
<dbReference type="SUPFAM" id="SSF48179">
    <property type="entry name" value="6-phosphogluconate dehydrogenase C-terminal domain-like"/>
    <property type="match status" value="1"/>
</dbReference>
<evidence type="ECO:0000259" key="4">
    <source>
        <dbReference type="Pfam" id="PF03446"/>
    </source>
</evidence>
<comment type="caution">
    <text evidence="6">The sequence shown here is derived from an EMBL/GenBank/DDBJ whole genome shotgun (WGS) entry which is preliminary data.</text>
</comment>
<evidence type="ECO:0000256" key="3">
    <source>
        <dbReference type="PIRSR" id="PIRSR000103-1"/>
    </source>
</evidence>
<keyword evidence="7" id="KW-1185">Reference proteome</keyword>
<keyword evidence="1" id="KW-0560">Oxidoreductase</keyword>
<proteinExistence type="predicted"/>
<dbReference type="Pfam" id="PF03446">
    <property type="entry name" value="NAD_binding_2"/>
    <property type="match status" value="1"/>
</dbReference>
<dbReference type="Pfam" id="PF14833">
    <property type="entry name" value="NAD_binding_11"/>
    <property type="match status" value="1"/>
</dbReference>
<dbReference type="InterPro" id="IPR036291">
    <property type="entry name" value="NAD(P)-bd_dom_sf"/>
</dbReference>
<dbReference type="SUPFAM" id="SSF51735">
    <property type="entry name" value="NAD(P)-binding Rossmann-fold domains"/>
    <property type="match status" value="1"/>
</dbReference>
<sequence>MRLGFVGLGQMGRPIAHNLLCEGETLTVCSRSGRGLDSFSARGAAVTRRPADLSDAGIVFLCVPDAEAVRSVLFGADGLASCLAPGTLLVDLGTTDHAETLALGEAVRARDICFLDAPVSGMEARAIDGTLTVMCGGTPDAFARAQPLLARIGRTILHMGPSGSGQAAKLVNQLLFDINAAALAELLPFAARLGLDPAKLGEAVNSGTGRSHASEFFIPRILRGHFTDGYPMAAAYKDLVAGASLSARLGVPLPVLAAATATYQTALRRGHGGQDKGAMIRVFEDLLDVRFRAALPDG</sequence>
<organism evidence="6 7">
    <name type="scientific">Lichenicoccus roseus</name>
    <dbReference type="NCBI Taxonomy" id="2683649"/>
    <lineage>
        <taxon>Bacteria</taxon>
        <taxon>Pseudomonadati</taxon>
        <taxon>Pseudomonadota</taxon>
        <taxon>Alphaproteobacteria</taxon>
        <taxon>Acetobacterales</taxon>
        <taxon>Acetobacteraceae</taxon>
        <taxon>Lichenicoccus</taxon>
    </lineage>
</organism>
<evidence type="ECO:0000313" key="7">
    <source>
        <dbReference type="Proteomes" id="UP000305654"/>
    </source>
</evidence>
<evidence type="ECO:0000313" key="6">
    <source>
        <dbReference type="EMBL" id="TLU74573.1"/>
    </source>
</evidence>
<dbReference type="GO" id="GO:0016491">
    <property type="term" value="F:oxidoreductase activity"/>
    <property type="evidence" value="ECO:0007669"/>
    <property type="project" value="UniProtKB-KW"/>
</dbReference>
<dbReference type="Proteomes" id="UP000305654">
    <property type="component" value="Unassembled WGS sequence"/>
</dbReference>
<dbReference type="PANTHER" id="PTHR43060">
    <property type="entry name" value="3-HYDROXYISOBUTYRATE DEHYDROGENASE-LIKE 1, MITOCHONDRIAL-RELATED"/>
    <property type="match status" value="1"/>
</dbReference>
<dbReference type="InterPro" id="IPR015815">
    <property type="entry name" value="HIBADH-related"/>
</dbReference>
<keyword evidence="2" id="KW-0520">NAD</keyword>
<dbReference type="EMBL" id="VCDI01000001">
    <property type="protein sequence ID" value="TLU74573.1"/>
    <property type="molecule type" value="Genomic_DNA"/>
</dbReference>
<protein>
    <submittedName>
        <fullName evidence="6">NAD(P)-dependent oxidoreductase</fullName>
    </submittedName>
</protein>
<dbReference type="PIRSF" id="PIRSF000103">
    <property type="entry name" value="HIBADH"/>
    <property type="match status" value="1"/>
</dbReference>
<dbReference type="GO" id="GO:0050661">
    <property type="term" value="F:NADP binding"/>
    <property type="evidence" value="ECO:0007669"/>
    <property type="project" value="InterPro"/>
</dbReference>
<name>A0A5R9JCT3_9PROT</name>
<dbReference type="GO" id="GO:0051287">
    <property type="term" value="F:NAD binding"/>
    <property type="evidence" value="ECO:0007669"/>
    <property type="project" value="InterPro"/>
</dbReference>
<dbReference type="OrthoDB" id="7340804at2"/>
<dbReference type="RefSeq" id="WP_138324822.1">
    <property type="nucleotide sequence ID" value="NZ_VCDI01000001.1"/>
</dbReference>
<evidence type="ECO:0000259" key="5">
    <source>
        <dbReference type="Pfam" id="PF14833"/>
    </source>
</evidence>
<gene>
    <name evidence="6" type="ORF">FE263_05255</name>
</gene>